<evidence type="ECO:0000256" key="6">
    <source>
        <dbReference type="ARBA" id="ARBA00023049"/>
    </source>
</evidence>
<dbReference type="Gene3D" id="3.40.390.10">
    <property type="entry name" value="Collagenase (Catalytic Domain)"/>
    <property type="match status" value="1"/>
</dbReference>
<dbReference type="GO" id="GO:0046872">
    <property type="term" value="F:metal ion binding"/>
    <property type="evidence" value="ECO:0007669"/>
    <property type="project" value="UniProtKB-UniRule"/>
</dbReference>
<dbReference type="GO" id="GO:0006508">
    <property type="term" value="P:proteolysis"/>
    <property type="evidence" value="ECO:0007669"/>
    <property type="project" value="UniProtKB-KW"/>
</dbReference>
<dbReference type="RefSeq" id="WP_102770182.1">
    <property type="nucleotide sequence ID" value="NZ_POSP01000004.1"/>
</dbReference>
<keyword evidence="4 7" id="KW-0378">Hydrolase</keyword>
<proteinExistence type="inferred from homology"/>
<keyword evidence="6 7" id="KW-0482">Metalloprotease</keyword>
<comment type="caution">
    <text evidence="9">The sequence shown here is derived from an EMBL/GenBank/DDBJ whole genome shotgun (WGS) entry which is preliminary data.</text>
</comment>
<protein>
    <submittedName>
        <fullName evidence="9">Peptidase M3</fullName>
    </submittedName>
</protein>
<evidence type="ECO:0000313" key="10">
    <source>
        <dbReference type="Proteomes" id="UP000235916"/>
    </source>
</evidence>
<comment type="cofactor">
    <cofactor evidence="7">
        <name>Zn(2+)</name>
        <dbReference type="ChEBI" id="CHEBI:29105"/>
    </cofactor>
    <text evidence="7">Binds 1 zinc ion.</text>
</comment>
<evidence type="ECO:0000256" key="1">
    <source>
        <dbReference type="ARBA" id="ARBA00006040"/>
    </source>
</evidence>
<dbReference type="InterPro" id="IPR024079">
    <property type="entry name" value="MetalloPept_cat_dom_sf"/>
</dbReference>
<keyword evidence="3 7" id="KW-0479">Metal-binding</keyword>
<reference evidence="9 10" key="1">
    <citation type="submission" date="2018-01" db="EMBL/GenBank/DDBJ databases">
        <title>Draft genome sequence of Paucibacter aquatile CR182 isolated from freshwater of the Nakdong River.</title>
        <authorList>
            <person name="Choi A."/>
            <person name="Chung E.J."/>
        </authorList>
    </citation>
    <scope>NUCLEOTIDE SEQUENCE [LARGE SCALE GENOMIC DNA]</scope>
    <source>
        <strain evidence="9 10">CR182</strain>
    </source>
</reference>
<name>A0A2N8KSI2_9BURK</name>
<dbReference type="EMBL" id="POSP01000004">
    <property type="protein sequence ID" value="PND36409.1"/>
    <property type="molecule type" value="Genomic_DNA"/>
</dbReference>
<dbReference type="PANTHER" id="PTHR43660">
    <property type="entry name" value="DIPEPTIDYL CARBOXYPEPTIDASE"/>
    <property type="match status" value="1"/>
</dbReference>
<dbReference type="GO" id="GO:0005829">
    <property type="term" value="C:cytosol"/>
    <property type="evidence" value="ECO:0007669"/>
    <property type="project" value="TreeGrafter"/>
</dbReference>
<evidence type="ECO:0000256" key="5">
    <source>
        <dbReference type="ARBA" id="ARBA00022833"/>
    </source>
</evidence>
<dbReference type="InterPro" id="IPR024080">
    <property type="entry name" value="Neurolysin/TOP_N"/>
</dbReference>
<dbReference type="InterPro" id="IPR001567">
    <property type="entry name" value="Pept_M3A_M3B_dom"/>
</dbReference>
<evidence type="ECO:0000259" key="8">
    <source>
        <dbReference type="Pfam" id="PF01432"/>
    </source>
</evidence>
<dbReference type="AlphaFoldDB" id="A0A2N8KSI2"/>
<evidence type="ECO:0000256" key="7">
    <source>
        <dbReference type="RuleBase" id="RU003435"/>
    </source>
</evidence>
<evidence type="ECO:0000256" key="3">
    <source>
        <dbReference type="ARBA" id="ARBA00022723"/>
    </source>
</evidence>
<comment type="similarity">
    <text evidence="1 7">Belongs to the peptidase M3 family.</text>
</comment>
<dbReference type="InterPro" id="IPR024077">
    <property type="entry name" value="Neurolysin/TOP_dom2"/>
</dbReference>
<dbReference type="Pfam" id="PF01432">
    <property type="entry name" value="Peptidase_M3"/>
    <property type="match status" value="1"/>
</dbReference>
<dbReference type="SUPFAM" id="SSF55486">
    <property type="entry name" value="Metalloproteases ('zincins'), catalytic domain"/>
    <property type="match status" value="1"/>
</dbReference>
<keyword evidence="10" id="KW-1185">Reference proteome</keyword>
<feature type="domain" description="Peptidase M3A/M3B catalytic" evidence="8">
    <location>
        <begin position="233"/>
        <end position="681"/>
    </location>
</feature>
<keyword evidence="5 7" id="KW-0862">Zinc</keyword>
<dbReference type="CDD" id="cd06456">
    <property type="entry name" value="M3A_DCP"/>
    <property type="match status" value="1"/>
</dbReference>
<dbReference type="FunFam" id="3.40.390.10:FF:000009">
    <property type="entry name" value="Oligopeptidase A"/>
    <property type="match status" value="1"/>
</dbReference>
<keyword evidence="2 7" id="KW-0645">Protease</keyword>
<evidence type="ECO:0000256" key="2">
    <source>
        <dbReference type="ARBA" id="ARBA00022670"/>
    </source>
</evidence>
<organism evidence="9 10">
    <name type="scientific">Kinneretia aquatilis</name>
    <dbReference type="NCBI Taxonomy" id="2070761"/>
    <lineage>
        <taxon>Bacteria</taxon>
        <taxon>Pseudomonadati</taxon>
        <taxon>Pseudomonadota</taxon>
        <taxon>Betaproteobacteria</taxon>
        <taxon>Burkholderiales</taxon>
        <taxon>Sphaerotilaceae</taxon>
        <taxon>Roseateles</taxon>
    </lineage>
</organism>
<dbReference type="GO" id="GO:0004222">
    <property type="term" value="F:metalloendopeptidase activity"/>
    <property type="evidence" value="ECO:0007669"/>
    <property type="project" value="InterPro"/>
</dbReference>
<sequence>MSAPTTNPLLQDWTGPFGLPPFAAIEAAHFSPAFEQALNEHRAELDAIASQSEAPSFANTLAAFDRSGRLLTRLEHLFYSLAASASSPEIQAVQRALAAPLAAHNNAVYMHAGLFQRVHAVYEQRASLGLSAEQLRLLERVHLDFVRAGAQLAPEAQARYAQVMERLAELNTQFGQNVLADESGFRLELRSEEELAGLPAFVRAAAAQAAAERGLEAGVHVITLSRSHIVPFLTFSERRDLREQAWRAWVGRGEKAGASDNRAIAQEILSLRQEQARLHGHACYADFALADTMAGSREAVLGLLNQVWEPAKAAAEGERQALEGMMASLDLHVPLEAWDWRFYAEKVRKARYDLEEAEVKPYFPLDAMVQALFDCAQRLFGLRFVHRPEVAGYHPDVQVYEVRNADDSLRGVFLHDNFARPTKRSGAWMNAMRWQARNGMDCVPIILNNNNFAKGAPGEPTLLSFDDARTLFHEFGHGLHGLLSEVEFERLSGTQVLRDFVELPSQIFEHWMSEPEVLKKHARHYQSGEPIPDSLLAKLKAAELFNQGYETVRYTASALVDLAVHSRSEAEGPDVVAFEAECMAAYGLPAAVGMNHRLTHFQHLFSGASYAAGYYVYMWAEVLDCDGFEAFVEAGSAFHAPTAERLRRCILSSGNSQEPGAAFRAFRGRDPVVQPMLKSRGLLPA</sequence>
<gene>
    <name evidence="9" type="ORF">C1O66_22225</name>
</gene>
<dbReference type="Gene3D" id="1.10.1370.10">
    <property type="entry name" value="Neurolysin, domain 3"/>
    <property type="match status" value="1"/>
</dbReference>
<dbReference type="GO" id="GO:0004180">
    <property type="term" value="F:carboxypeptidase activity"/>
    <property type="evidence" value="ECO:0007669"/>
    <property type="project" value="TreeGrafter"/>
</dbReference>
<dbReference type="Gene3D" id="1.20.1050.40">
    <property type="entry name" value="Endopeptidase. Chain P, domain 1"/>
    <property type="match status" value="1"/>
</dbReference>
<dbReference type="PANTHER" id="PTHR43660:SF1">
    <property type="entry name" value="DIPEPTIDYL CARBOXYPEPTIDASE"/>
    <property type="match status" value="1"/>
</dbReference>
<dbReference type="Proteomes" id="UP000235916">
    <property type="component" value="Unassembled WGS sequence"/>
</dbReference>
<dbReference type="OrthoDB" id="9773538at2"/>
<dbReference type="InterPro" id="IPR034005">
    <property type="entry name" value="M3A_DCP"/>
</dbReference>
<evidence type="ECO:0000313" key="9">
    <source>
        <dbReference type="EMBL" id="PND36409.1"/>
    </source>
</evidence>
<dbReference type="InterPro" id="IPR045090">
    <property type="entry name" value="Pept_M3A_M3B"/>
</dbReference>
<accession>A0A2N8KSI2</accession>
<evidence type="ECO:0000256" key="4">
    <source>
        <dbReference type="ARBA" id="ARBA00022801"/>
    </source>
</evidence>